<keyword evidence="4" id="KW-1185">Reference proteome</keyword>
<feature type="region of interest" description="Disordered" evidence="1">
    <location>
        <begin position="1"/>
        <end position="59"/>
    </location>
</feature>
<reference evidence="3" key="2">
    <citation type="submission" date="2020-05" db="UniProtKB">
        <authorList>
            <consortium name="EnsemblMetazoa"/>
        </authorList>
    </citation>
    <scope>IDENTIFICATION</scope>
    <source>
        <strain evidence="3">wikel</strain>
    </source>
</reference>
<dbReference type="EMBL" id="ABJB010346495">
    <property type="status" value="NOT_ANNOTATED_CDS"/>
    <property type="molecule type" value="Genomic_DNA"/>
</dbReference>
<evidence type="ECO:0000313" key="4">
    <source>
        <dbReference type="Proteomes" id="UP000001555"/>
    </source>
</evidence>
<protein>
    <submittedName>
        <fullName evidence="2 3">Uncharacterized protein</fullName>
    </submittedName>
</protein>
<dbReference type="AlphaFoldDB" id="B7PG40"/>
<dbReference type="VEuPathDB" id="VectorBase:ISCI017717"/>
<evidence type="ECO:0000313" key="3">
    <source>
        <dbReference type="EnsemblMetazoa" id="ISCW017717-PA"/>
    </source>
</evidence>
<dbReference type="VEuPathDB" id="VectorBase:ISCW017717"/>
<evidence type="ECO:0000313" key="2">
    <source>
        <dbReference type="EMBL" id="EEC05562.1"/>
    </source>
</evidence>
<reference evidence="2 4" key="1">
    <citation type="submission" date="2008-03" db="EMBL/GenBank/DDBJ databases">
        <title>Annotation of Ixodes scapularis.</title>
        <authorList>
            <consortium name="Ixodes scapularis Genome Project Consortium"/>
            <person name="Caler E."/>
            <person name="Hannick L.I."/>
            <person name="Bidwell S."/>
            <person name="Joardar V."/>
            <person name="Thiagarajan M."/>
            <person name="Amedeo P."/>
            <person name="Galinsky K.J."/>
            <person name="Schobel S."/>
            <person name="Inman J."/>
            <person name="Hostetler J."/>
            <person name="Miller J."/>
            <person name="Hammond M."/>
            <person name="Megy K."/>
            <person name="Lawson D."/>
            <person name="Kodira C."/>
            <person name="Sutton G."/>
            <person name="Meyer J."/>
            <person name="Hill C.A."/>
            <person name="Birren B."/>
            <person name="Nene V."/>
            <person name="Collins F."/>
            <person name="Alarcon-Chaidez F."/>
            <person name="Wikel S."/>
            <person name="Strausberg R."/>
        </authorList>
    </citation>
    <scope>NUCLEOTIDE SEQUENCE [LARGE SCALE GENOMIC DNA]</scope>
    <source>
        <strain evidence="4">Wikel</strain>
        <strain evidence="2">Wikel colony</strain>
    </source>
</reference>
<gene>
    <name evidence="2" type="ORF">IscW_ISCW017717</name>
</gene>
<evidence type="ECO:0000256" key="1">
    <source>
        <dbReference type="SAM" id="MobiDB-lite"/>
    </source>
</evidence>
<proteinExistence type="predicted"/>
<dbReference type="InParanoid" id="B7PG40"/>
<feature type="compositionally biased region" description="Low complexity" evidence="1">
    <location>
        <begin position="15"/>
        <end position="25"/>
    </location>
</feature>
<feature type="compositionally biased region" description="Polar residues" evidence="1">
    <location>
        <begin position="50"/>
        <end position="59"/>
    </location>
</feature>
<dbReference type="Proteomes" id="UP000001555">
    <property type="component" value="Unassembled WGS sequence"/>
</dbReference>
<accession>B7PG40</accession>
<dbReference type="PaxDb" id="6945-B7PG40"/>
<dbReference type="EMBL" id="DS706211">
    <property type="protein sequence ID" value="EEC05562.1"/>
    <property type="molecule type" value="Genomic_DNA"/>
</dbReference>
<name>B7PG40_IXOSC</name>
<organism>
    <name type="scientific">Ixodes scapularis</name>
    <name type="common">Black-legged tick</name>
    <name type="synonym">Deer tick</name>
    <dbReference type="NCBI Taxonomy" id="6945"/>
    <lineage>
        <taxon>Eukaryota</taxon>
        <taxon>Metazoa</taxon>
        <taxon>Ecdysozoa</taxon>
        <taxon>Arthropoda</taxon>
        <taxon>Chelicerata</taxon>
        <taxon>Arachnida</taxon>
        <taxon>Acari</taxon>
        <taxon>Parasitiformes</taxon>
        <taxon>Ixodida</taxon>
        <taxon>Ixodoidea</taxon>
        <taxon>Ixodidae</taxon>
        <taxon>Ixodinae</taxon>
        <taxon>Ixodes</taxon>
    </lineage>
</organism>
<dbReference type="HOGENOM" id="CLU_2742863_0_0_1"/>
<dbReference type="EnsemblMetazoa" id="ISCW017717-RA">
    <property type="protein sequence ID" value="ISCW017717-PA"/>
    <property type="gene ID" value="ISCW017717"/>
</dbReference>
<sequence>MTDIQCTRPADEGDAGPADAPAKGPDMAEDDDTRPSEPPHTSAAAPFCTEETTQRTSTSLVTPLLAHRCVE</sequence>